<keyword evidence="2" id="KW-1185">Reference proteome</keyword>
<accession>A0A6B0TAD3</accession>
<evidence type="ECO:0000313" key="1">
    <source>
        <dbReference type="EMBL" id="MXR52332.1"/>
    </source>
</evidence>
<proteinExistence type="predicted"/>
<gene>
    <name evidence="1" type="ORF">GRX03_12050</name>
</gene>
<reference evidence="1 2" key="1">
    <citation type="submission" date="2019-12" db="EMBL/GenBank/DDBJ databases">
        <title>Isolation and characterization of three novel carbon monoxide-oxidizing members of Halobacteria from salione crusts and soils.</title>
        <authorList>
            <person name="Myers M.R."/>
            <person name="King G.M."/>
        </authorList>
    </citation>
    <scope>NUCLEOTIDE SEQUENCE [LARGE SCALE GENOMIC DNA]</scope>
    <source>
        <strain evidence="1 2">WSH3</strain>
    </source>
</reference>
<dbReference type="AlphaFoldDB" id="A0A6B0TAD3"/>
<name>A0A6B0TAD3_9EURY</name>
<sequence length="287" mass="31400">MSNRGANTSEATVEWGLAPAERFASPLTWTGPYVECKLEHPDLEPTCLGEQFFPDSIPYETDDEQRVFYWRRRLPDVVPPVREWTGVCATTHELAPLRAEFNHGPTLVQSCPDGSELVVDGTIVGDSKTALVAAYSQPDIELVRVTPDAVELTVEGSSRTISAGTCERIPLSRRSVETTGGATLSTRPELVVRFPGRRTLYHPNGEYCLFPSFGIDLETVPSPVEVPTAWGELDYDRLASAFGIDIAARPYPERILWQAFAVTAFDPNAAGSTEIAQFPSGALAVRS</sequence>
<dbReference type="OrthoDB" id="271113at2157"/>
<dbReference type="EMBL" id="WUUT01000004">
    <property type="protein sequence ID" value="MXR52332.1"/>
    <property type="molecule type" value="Genomic_DNA"/>
</dbReference>
<dbReference type="Proteomes" id="UP000466535">
    <property type="component" value="Unassembled WGS sequence"/>
</dbReference>
<dbReference type="RefSeq" id="WP_159764451.1">
    <property type="nucleotide sequence ID" value="NZ_WUUT01000004.1"/>
</dbReference>
<organism evidence="1 2">
    <name type="scientific">Halovenus carboxidivorans</name>
    <dbReference type="NCBI Taxonomy" id="2692199"/>
    <lineage>
        <taxon>Archaea</taxon>
        <taxon>Methanobacteriati</taxon>
        <taxon>Methanobacteriota</taxon>
        <taxon>Stenosarchaea group</taxon>
        <taxon>Halobacteria</taxon>
        <taxon>Halobacteriales</taxon>
        <taxon>Haloarculaceae</taxon>
        <taxon>Halovenus</taxon>
    </lineage>
</organism>
<comment type="caution">
    <text evidence="1">The sequence shown here is derived from an EMBL/GenBank/DDBJ whole genome shotgun (WGS) entry which is preliminary data.</text>
</comment>
<evidence type="ECO:0000313" key="2">
    <source>
        <dbReference type="Proteomes" id="UP000466535"/>
    </source>
</evidence>
<protein>
    <submittedName>
        <fullName evidence="1">Uncharacterized protein</fullName>
    </submittedName>
</protein>